<feature type="compositionally biased region" description="Basic and acidic residues" evidence="6">
    <location>
        <begin position="1"/>
        <end position="16"/>
    </location>
</feature>
<gene>
    <name evidence="7" type="ORF">FO059_07140</name>
</gene>
<proteinExistence type="predicted"/>
<keyword evidence="3" id="KW-0472">Membrane</keyword>
<dbReference type="InterPro" id="IPR025971">
    <property type="entry name" value="LppP/LprE"/>
</dbReference>
<dbReference type="KEGG" id="toy:FO059_07140"/>
<keyword evidence="5 7" id="KW-0449">Lipoprotein</keyword>
<organism evidence="7 8">
    <name type="scientific">Tomitella fengzijianii</name>
    <dbReference type="NCBI Taxonomy" id="2597660"/>
    <lineage>
        <taxon>Bacteria</taxon>
        <taxon>Bacillati</taxon>
        <taxon>Actinomycetota</taxon>
        <taxon>Actinomycetes</taxon>
        <taxon>Mycobacteriales</taxon>
        <taxon>Tomitella</taxon>
    </lineage>
</organism>
<sequence>MRTSDDHRPAVRERRGPSAAAAAVRHPVAVASALALAGLLAGCGSGGGGPAEGTASPVASGVQATETAAGTTLQSSPTPAVTDGSGAHAGSSPGEAAPAPVAGPSAAPAGGGSGGGPQCGVDPSAPAIAQAVQTLSQNQPSRYGWTYVGESNYDPCVDLSYAMAETPGATASSPMQLMLFHQGAYVGTGTLCAMPYTSVIGTADDEVDVRYRWLRGDEASADPSGEATTSYVWTGDGVRMTRPLPEEAQVSC</sequence>
<dbReference type="Pfam" id="PF14041">
    <property type="entry name" value="Lipoprotein_21"/>
    <property type="match status" value="1"/>
</dbReference>
<feature type="region of interest" description="Disordered" evidence="6">
    <location>
        <begin position="1"/>
        <end position="24"/>
    </location>
</feature>
<dbReference type="OrthoDB" id="3254867at2"/>
<keyword evidence="1" id="KW-1003">Cell membrane</keyword>
<evidence type="ECO:0000256" key="6">
    <source>
        <dbReference type="SAM" id="MobiDB-lite"/>
    </source>
</evidence>
<dbReference type="Proteomes" id="UP000317344">
    <property type="component" value="Chromosome"/>
</dbReference>
<evidence type="ECO:0000256" key="2">
    <source>
        <dbReference type="ARBA" id="ARBA00022729"/>
    </source>
</evidence>
<keyword evidence="2" id="KW-0732">Signal</keyword>
<keyword evidence="8" id="KW-1185">Reference proteome</keyword>
<evidence type="ECO:0000313" key="8">
    <source>
        <dbReference type="Proteomes" id="UP000317344"/>
    </source>
</evidence>
<feature type="region of interest" description="Disordered" evidence="6">
    <location>
        <begin position="48"/>
        <end position="123"/>
    </location>
</feature>
<feature type="compositionally biased region" description="Low complexity" evidence="6">
    <location>
        <begin position="84"/>
        <end position="108"/>
    </location>
</feature>
<dbReference type="AlphaFoldDB" id="A0A516X294"/>
<name>A0A516X294_9ACTN</name>
<evidence type="ECO:0000313" key="7">
    <source>
        <dbReference type="EMBL" id="QDQ97150.1"/>
    </source>
</evidence>
<evidence type="ECO:0000256" key="4">
    <source>
        <dbReference type="ARBA" id="ARBA00023139"/>
    </source>
</evidence>
<dbReference type="EMBL" id="CP041765">
    <property type="protein sequence ID" value="QDQ97150.1"/>
    <property type="molecule type" value="Genomic_DNA"/>
</dbReference>
<feature type="compositionally biased region" description="Gly residues" evidence="6">
    <location>
        <begin position="109"/>
        <end position="118"/>
    </location>
</feature>
<feature type="compositionally biased region" description="Polar residues" evidence="6">
    <location>
        <begin position="62"/>
        <end position="79"/>
    </location>
</feature>
<reference evidence="7 8" key="2">
    <citation type="submission" date="2019-07" db="EMBL/GenBank/DDBJ databases">
        <authorList>
            <person name="Huang Y."/>
        </authorList>
    </citation>
    <scope>NUCLEOTIDE SEQUENCE [LARGE SCALE GENOMIC DNA]</scope>
    <source>
        <strain evidence="7 8">HY188</strain>
    </source>
</reference>
<accession>A0A516X294</accession>
<protein>
    <submittedName>
        <fullName evidence="7">LppP/LprE family lipoprotein</fullName>
    </submittedName>
</protein>
<evidence type="ECO:0000256" key="1">
    <source>
        <dbReference type="ARBA" id="ARBA00022475"/>
    </source>
</evidence>
<keyword evidence="4" id="KW-0564">Palmitate</keyword>
<evidence type="ECO:0000256" key="3">
    <source>
        <dbReference type="ARBA" id="ARBA00023136"/>
    </source>
</evidence>
<reference evidence="7 8" key="1">
    <citation type="submission" date="2019-07" db="EMBL/GenBank/DDBJ databases">
        <title>Tomitella cavernea sp. nov., an actinomycete isolated from soil.</title>
        <authorList>
            <person name="Cheng J."/>
        </authorList>
    </citation>
    <scope>NUCLEOTIDE SEQUENCE [LARGE SCALE GENOMIC DNA]</scope>
    <source>
        <strain evidence="7 8">HY188</strain>
    </source>
</reference>
<dbReference type="RefSeq" id="WP_143907560.1">
    <property type="nucleotide sequence ID" value="NZ_CP041765.1"/>
</dbReference>
<evidence type="ECO:0000256" key="5">
    <source>
        <dbReference type="ARBA" id="ARBA00023288"/>
    </source>
</evidence>